<dbReference type="Gene3D" id="1.20.58.1080">
    <property type="match status" value="1"/>
</dbReference>
<evidence type="ECO:0000259" key="6">
    <source>
        <dbReference type="PROSITE" id="PS51194"/>
    </source>
</evidence>
<dbReference type="Proteomes" id="UP000309561">
    <property type="component" value="Unassembled WGS sequence"/>
</dbReference>
<dbReference type="InterPro" id="IPR001650">
    <property type="entry name" value="Helicase_C-like"/>
</dbReference>
<feature type="domain" description="Helicase ATP-binding" evidence="5">
    <location>
        <begin position="427"/>
        <end position="556"/>
    </location>
</feature>
<dbReference type="PROSITE" id="PS00387">
    <property type="entry name" value="PPASE"/>
    <property type="match status" value="1"/>
</dbReference>
<keyword evidence="2" id="KW-0378">Hydrolase</keyword>
<dbReference type="InterPro" id="IPR022192">
    <property type="entry name" value="SUV3_C"/>
</dbReference>
<dbReference type="InterPro" id="IPR027417">
    <property type="entry name" value="P-loop_NTPase"/>
</dbReference>
<dbReference type="PROSITE" id="PS51192">
    <property type="entry name" value="HELICASE_ATP_BIND_1"/>
    <property type="match status" value="1"/>
</dbReference>
<dbReference type="GO" id="GO:0005524">
    <property type="term" value="F:ATP binding"/>
    <property type="evidence" value="ECO:0007669"/>
    <property type="project" value="UniProtKB-KW"/>
</dbReference>
<keyword evidence="4" id="KW-0067">ATP-binding</keyword>
<dbReference type="GO" id="GO:0004386">
    <property type="term" value="F:helicase activity"/>
    <property type="evidence" value="ECO:0007669"/>
    <property type="project" value="UniProtKB-KW"/>
</dbReference>
<keyword evidence="3 7" id="KW-0347">Helicase</keyword>
<evidence type="ECO:0000256" key="4">
    <source>
        <dbReference type="ARBA" id="ARBA00022840"/>
    </source>
</evidence>
<evidence type="ECO:0000256" key="2">
    <source>
        <dbReference type="ARBA" id="ARBA00022801"/>
    </source>
</evidence>
<evidence type="ECO:0000313" key="7">
    <source>
        <dbReference type="EMBL" id="TKI70934.1"/>
    </source>
</evidence>
<name>A0A4U2Z9W0_9BACT</name>
<dbReference type="OrthoDB" id="9807155at2"/>
<dbReference type="InterPro" id="IPR050699">
    <property type="entry name" value="RNA-DNA_Helicase"/>
</dbReference>
<accession>A0A4U2Z9W0</accession>
<organism evidence="7 8">
    <name type="scientific">Sulfurimonas crateris</name>
    <dbReference type="NCBI Taxonomy" id="2574727"/>
    <lineage>
        <taxon>Bacteria</taxon>
        <taxon>Pseudomonadati</taxon>
        <taxon>Campylobacterota</taxon>
        <taxon>Epsilonproteobacteria</taxon>
        <taxon>Campylobacterales</taxon>
        <taxon>Sulfurimonadaceae</taxon>
        <taxon>Sulfurimonas</taxon>
    </lineage>
</organism>
<dbReference type="AlphaFoldDB" id="A0A4U2Z9W0"/>
<evidence type="ECO:0000256" key="1">
    <source>
        <dbReference type="ARBA" id="ARBA00022741"/>
    </source>
</evidence>
<dbReference type="Gene3D" id="3.40.50.300">
    <property type="entry name" value="P-loop containing nucleotide triphosphate hydrolases"/>
    <property type="match status" value="2"/>
</dbReference>
<reference evidence="7 8" key="1">
    <citation type="submission" date="2019-04" db="EMBL/GenBank/DDBJ databases">
        <title>Sulfurimonas crateris sp. nov. a facultative anaerobic sulfur-oxidizing chemolithautotrophic bacterium isolated from a terrestrial mud vulcano.</title>
        <authorList>
            <person name="Ratnikova N.M."/>
            <person name="Slobodkin A.I."/>
            <person name="Merkel A.Y."/>
            <person name="Novikov A."/>
            <person name="Bonch-Osmolovskaya E.A."/>
            <person name="Slobodkina G.B."/>
        </authorList>
    </citation>
    <scope>NUCLEOTIDE SEQUENCE [LARGE SCALE GENOMIC DNA]</scope>
    <source>
        <strain evidence="7 8">SN118</strain>
    </source>
</reference>
<dbReference type="InterPro" id="IPR055206">
    <property type="entry name" value="DEXQc_SUV3"/>
</dbReference>
<dbReference type="RefSeq" id="WP_137011266.1">
    <property type="nucleotide sequence ID" value="NZ_SZPX01000001.1"/>
</dbReference>
<dbReference type="PANTHER" id="PTHR12131:SF1">
    <property type="entry name" value="ATP-DEPENDENT RNA HELICASE SUPV3L1, MITOCHONDRIAL-RELATED"/>
    <property type="match status" value="1"/>
</dbReference>
<proteinExistence type="predicted"/>
<dbReference type="SUPFAM" id="SSF52540">
    <property type="entry name" value="P-loop containing nucleoside triphosphate hydrolases"/>
    <property type="match status" value="1"/>
</dbReference>
<dbReference type="Pfam" id="PF00271">
    <property type="entry name" value="Helicase_C"/>
    <property type="match status" value="1"/>
</dbReference>
<protein>
    <submittedName>
        <fullName evidence="7">Helicase</fullName>
    </submittedName>
</protein>
<dbReference type="PROSITE" id="PS51194">
    <property type="entry name" value="HELICASE_CTER"/>
    <property type="match status" value="1"/>
</dbReference>
<dbReference type="Gene3D" id="1.20.272.40">
    <property type="match status" value="1"/>
</dbReference>
<evidence type="ECO:0000256" key="3">
    <source>
        <dbReference type="ARBA" id="ARBA00022806"/>
    </source>
</evidence>
<feature type="domain" description="Helicase C-terminal" evidence="6">
    <location>
        <begin position="564"/>
        <end position="732"/>
    </location>
</feature>
<evidence type="ECO:0000313" key="8">
    <source>
        <dbReference type="Proteomes" id="UP000309561"/>
    </source>
</evidence>
<dbReference type="GO" id="GO:0016787">
    <property type="term" value="F:hydrolase activity"/>
    <property type="evidence" value="ECO:0007669"/>
    <property type="project" value="UniProtKB-KW"/>
</dbReference>
<dbReference type="InterPro" id="IPR014001">
    <property type="entry name" value="Helicase_ATP-bd"/>
</dbReference>
<dbReference type="PANTHER" id="PTHR12131">
    <property type="entry name" value="ATP-DEPENDENT RNA AND DNA HELICASE"/>
    <property type="match status" value="1"/>
</dbReference>
<gene>
    <name evidence="7" type="ORF">FCU45_00655</name>
</gene>
<comment type="caution">
    <text evidence="7">The sequence shown here is derived from an EMBL/GenBank/DDBJ whole genome shotgun (WGS) entry which is preliminary data.</text>
</comment>
<dbReference type="SMART" id="SM00490">
    <property type="entry name" value="HELICc"/>
    <property type="match status" value="1"/>
</dbReference>
<dbReference type="Pfam" id="PF12513">
    <property type="entry name" value="SUV3_C"/>
    <property type="match status" value="1"/>
</dbReference>
<dbReference type="Pfam" id="PF22527">
    <property type="entry name" value="DEXQc_Suv3"/>
    <property type="match status" value="1"/>
</dbReference>
<evidence type="ECO:0000259" key="5">
    <source>
        <dbReference type="PROSITE" id="PS51192"/>
    </source>
</evidence>
<sequence>MAKKNKKNSKINQKIRKYFDDDPFDVGVARVSTHTLSEMFTTLGMYDIDQSKDMLVKLARMLWSEGNGDFRSDILNFFASEGKVYKSTTPKEPNLDREDKIDVLIGELDVTHEEAALLHESFADVRSKKITIEKMESKLRHIRYNLKKESVEKRVDAFFDIDDSLEFNASLHYVLYGQSFHKILTLNTKVYEYEYLQECDEAQLIDEILEEKERVRAKKQKEIEAFIKKLKDPHPYLSQKEIVGALRATPPKTKVSYPLLKESILLGIISKELGDVEIELHEEELLVRVKESLQLPYSKKSQEYTLELHIELNSLLEDIWSANELDFSDVVNESKREHEEQSLSDLAALAEECNSYAALLHLTPEALYAKIYDVLLELLSASLNISSKIARKSVRRFVHNIHDAILKKQRYELLARTIREFKNLFPLARDMRRKLTLHIGPTNSGKTYQAMKKLKNADTGYYLAPLRLLALEGYEELRESGVEASLITGEEQILSEEATHISSTIEMVNFDVDVDVCVIDEVQMIDDRDRGWAWANAIIGAPAKEIIMTGSPNAKNAVIALAEYLGEELEIVEFERKNPLTLLNEPTHEKDVEPSTAIIAFSRKDVLKLKQIFSKYFSVSVVYGNLSPEVRREEARRFRAGETQILVATDAIAMGLNMPIKTILFSKAEKFDGVSDRSLLPSEIHQISGRAGRFGLHENGYVGALSGDVLNVIKKNFHKEAKAITIPFKVMANLDHIKLVGSILEEKSLHEILKFFAKNMEFDGPFIATNLDDMLEVSVLVDSYDLDIATKYHLACAPLTLKSPYIISAYESYLGALEKKMPIPYIAPPLSGSYAQTTDELLRAEDMVKEISLYLWLSYRFSDYFVDAGRARAARGVLNKFIENSLQQSQLATKCRMCNAPLPPNSPYGICQSCFKKNYAGRGISNRGYRKR</sequence>
<keyword evidence="8" id="KW-1185">Reference proteome</keyword>
<dbReference type="EMBL" id="SZPX01000001">
    <property type="protein sequence ID" value="TKI70934.1"/>
    <property type="molecule type" value="Genomic_DNA"/>
</dbReference>
<dbReference type="SMART" id="SM00487">
    <property type="entry name" value="DEXDc"/>
    <property type="match status" value="1"/>
</dbReference>
<keyword evidence="1" id="KW-0547">Nucleotide-binding</keyword>